<evidence type="ECO:0000313" key="2">
    <source>
        <dbReference type="Proteomes" id="UP001500668"/>
    </source>
</evidence>
<gene>
    <name evidence="1" type="ORF">GCM10010394_05290</name>
</gene>
<protein>
    <recommendedName>
        <fullName evidence="3">Resolvase/invertase-type recombinase catalytic domain-containing protein</fullName>
    </recommendedName>
</protein>
<dbReference type="EMBL" id="BAAACA010000004">
    <property type="protein sequence ID" value="GAA0579673.1"/>
    <property type="molecule type" value="Genomic_DNA"/>
</dbReference>
<keyword evidence="2" id="KW-1185">Reference proteome</keyword>
<accession>A0ABP3Q4E8</accession>
<proteinExistence type="predicted"/>
<dbReference type="RefSeq" id="WP_344069447.1">
    <property type="nucleotide sequence ID" value="NZ_BAAACA010000004.1"/>
</dbReference>
<dbReference type="Proteomes" id="UP001500668">
    <property type="component" value="Unassembled WGS sequence"/>
</dbReference>
<evidence type="ECO:0008006" key="3">
    <source>
        <dbReference type="Google" id="ProtNLM"/>
    </source>
</evidence>
<name>A0ABP3Q4E8_9ACTN</name>
<evidence type="ECO:0000313" key="1">
    <source>
        <dbReference type="EMBL" id="GAA0579673.1"/>
    </source>
</evidence>
<comment type="caution">
    <text evidence="1">The sequence shown here is derived from an EMBL/GenBank/DDBJ whole genome shotgun (WGS) entry which is preliminary data.</text>
</comment>
<reference evidence="2" key="1">
    <citation type="journal article" date="2019" name="Int. J. Syst. Evol. Microbiol.">
        <title>The Global Catalogue of Microorganisms (GCM) 10K type strain sequencing project: providing services to taxonomists for standard genome sequencing and annotation.</title>
        <authorList>
            <consortium name="The Broad Institute Genomics Platform"/>
            <consortium name="The Broad Institute Genome Sequencing Center for Infectious Disease"/>
            <person name="Wu L."/>
            <person name="Ma J."/>
        </authorList>
    </citation>
    <scope>NUCLEOTIDE SEQUENCE [LARGE SCALE GENOMIC DNA]</scope>
    <source>
        <strain evidence="2">JCM 5067</strain>
    </source>
</reference>
<sequence length="132" mass="14006">MSVKMQGCHPDRPCRHGPTPTIVYVSGTQSDAEAEARANVCRSFASVRGWPLVGTVIETTPERPLEVREGWAKVLAAVSSGAAEVIATYDPAHLGLDVEGFEALGAHLREREVVLVAATGTPAPPPVSNDHR</sequence>
<organism evidence="1 2">
    <name type="scientific">Streptomyces crystallinus</name>
    <dbReference type="NCBI Taxonomy" id="68191"/>
    <lineage>
        <taxon>Bacteria</taxon>
        <taxon>Bacillati</taxon>
        <taxon>Actinomycetota</taxon>
        <taxon>Actinomycetes</taxon>
        <taxon>Kitasatosporales</taxon>
        <taxon>Streptomycetaceae</taxon>
        <taxon>Streptomyces</taxon>
    </lineage>
</organism>